<keyword evidence="10" id="KW-1185">Reference proteome</keyword>
<dbReference type="InterPro" id="IPR027417">
    <property type="entry name" value="P-loop_NTPase"/>
</dbReference>
<sequence length="388" mass="42586">MDSFHALQQAEQELQFLQSQISFVHNDFQHLQALHDALVAQLQQNCVTPLVVGQFVELADDDHAVVQPSTSLGNSLVRISSSVDRLKLKPMATLALARNSLAIMKVLPSDNEMRSNVVTVESRPTVTYADVGGYDNAKLELREAIEFPLKNPELFASLNIQPPNAVLLHGPPGCAKSLLVKACANSCDCTFISVTSSACVSKYLGEGARIIRDTFRLARECAPSIIFFDEVDAIANRRSDNASEGDREMARLLMELLTNLDGFDNDAGLKDGKVVKTIFATNKPESLDPALLRTGRADRKILMDYPSKRDKRLIFQVCSKDMTLASDVDFEVFVAKNDKVSGADIAAICTEAGMVAIRSGRYIVCMDDFEQAYVTIVGRRVTDASAFQ</sequence>
<dbReference type="Gene3D" id="3.40.50.300">
    <property type="entry name" value="P-loop containing nucleotide triphosphate hydrolases"/>
    <property type="match status" value="1"/>
</dbReference>
<dbReference type="VEuPathDB" id="GiardiaDB:GMRT_13183"/>
<dbReference type="Pfam" id="PF16450">
    <property type="entry name" value="Prot_ATP_ID_OB_C"/>
    <property type="match status" value="1"/>
</dbReference>
<dbReference type="InterPro" id="IPR003960">
    <property type="entry name" value="ATPase_AAA_CS"/>
</dbReference>
<accession>A0A4Z1SYT1</accession>
<dbReference type="Gene3D" id="2.40.50.140">
    <property type="entry name" value="Nucleic acid-binding proteins"/>
    <property type="match status" value="1"/>
</dbReference>
<dbReference type="GO" id="GO:0016887">
    <property type="term" value="F:ATP hydrolysis activity"/>
    <property type="evidence" value="ECO:0007669"/>
    <property type="project" value="InterPro"/>
</dbReference>
<dbReference type="Proteomes" id="UP000315496">
    <property type="component" value="Chromosome 2"/>
</dbReference>
<evidence type="ECO:0000256" key="7">
    <source>
        <dbReference type="RuleBase" id="RU003651"/>
    </source>
</evidence>
<proteinExistence type="inferred from homology"/>
<dbReference type="Gene3D" id="1.10.8.60">
    <property type="match status" value="1"/>
</dbReference>
<evidence type="ECO:0000256" key="3">
    <source>
        <dbReference type="ARBA" id="ARBA00022490"/>
    </source>
</evidence>
<dbReference type="FunFam" id="3.40.50.300:FF:000033">
    <property type="entry name" value="26S protease regulatory subunit 6B"/>
    <property type="match status" value="1"/>
</dbReference>
<dbReference type="GO" id="GO:0005524">
    <property type="term" value="F:ATP binding"/>
    <property type="evidence" value="ECO:0007669"/>
    <property type="project" value="UniProtKB-KW"/>
</dbReference>
<evidence type="ECO:0000256" key="5">
    <source>
        <dbReference type="ARBA" id="ARBA00022840"/>
    </source>
</evidence>
<dbReference type="OrthoDB" id="10255768at2759"/>
<dbReference type="Pfam" id="PF00004">
    <property type="entry name" value="AAA"/>
    <property type="match status" value="1"/>
</dbReference>
<dbReference type="GO" id="GO:0006508">
    <property type="term" value="P:proteolysis"/>
    <property type="evidence" value="ECO:0007669"/>
    <property type="project" value="UniProtKB-KW"/>
</dbReference>
<dbReference type="GO" id="GO:0005737">
    <property type="term" value="C:cytoplasm"/>
    <property type="evidence" value="ECO:0007669"/>
    <property type="project" value="UniProtKB-SubCell"/>
</dbReference>
<reference evidence="9 10" key="1">
    <citation type="submission" date="2019-05" db="EMBL/GenBank/DDBJ databases">
        <title>The compact genome of Giardia muris reveals important steps in the evolution of intestinal protozoan parasites.</title>
        <authorList>
            <person name="Xu F."/>
            <person name="Jimenez-Gonzalez A."/>
            <person name="Einarsson E."/>
            <person name="Astvaldsson A."/>
            <person name="Peirasmaki D."/>
            <person name="Eckmann L."/>
            <person name="Andersson J.O."/>
            <person name="Svard S.G."/>
            <person name="Jerlstrom-Hultqvist J."/>
        </authorList>
    </citation>
    <scope>NUCLEOTIDE SEQUENCE [LARGE SCALE GENOMIC DNA]</scope>
    <source>
        <strain evidence="9 10">Roberts-Thomson</strain>
    </source>
</reference>
<evidence type="ECO:0000313" key="10">
    <source>
        <dbReference type="Proteomes" id="UP000315496"/>
    </source>
</evidence>
<keyword evidence="9" id="KW-0645">Protease</keyword>
<comment type="similarity">
    <text evidence="2 7">Belongs to the AAA ATPase family.</text>
</comment>
<evidence type="ECO:0000256" key="1">
    <source>
        <dbReference type="ARBA" id="ARBA00004496"/>
    </source>
</evidence>
<dbReference type="PANTHER" id="PTHR23073">
    <property type="entry name" value="26S PROTEASOME REGULATORY SUBUNIT"/>
    <property type="match status" value="1"/>
</dbReference>
<dbReference type="InterPro" id="IPR041569">
    <property type="entry name" value="AAA_lid_3"/>
</dbReference>
<dbReference type="InterPro" id="IPR003593">
    <property type="entry name" value="AAA+_ATPase"/>
</dbReference>
<dbReference type="PROSITE" id="PS00674">
    <property type="entry name" value="AAA"/>
    <property type="match status" value="1"/>
</dbReference>
<evidence type="ECO:0000256" key="2">
    <source>
        <dbReference type="ARBA" id="ARBA00006914"/>
    </source>
</evidence>
<dbReference type="SUPFAM" id="SSF52540">
    <property type="entry name" value="P-loop containing nucleoside triphosphate hydrolases"/>
    <property type="match status" value="1"/>
</dbReference>
<dbReference type="InterPro" id="IPR050221">
    <property type="entry name" value="26S_Proteasome_ATPase"/>
</dbReference>
<dbReference type="GO" id="GO:0008233">
    <property type="term" value="F:peptidase activity"/>
    <property type="evidence" value="ECO:0007669"/>
    <property type="project" value="UniProtKB-KW"/>
</dbReference>
<comment type="subcellular location">
    <subcellularLocation>
        <location evidence="1">Cytoplasm</location>
    </subcellularLocation>
</comment>
<dbReference type="GO" id="GO:0000502">
    <property type="term" value="C:proteasome complex"/>
    <property type="evidence" value="ECO:0007669"/>
    <property type="project" value="UniProtKB-KW"/>
</dbReference>
<dbReference type="EMBL" id="VDLU01000002">
    <property type="protein sequence ID" value="TNJ28658.1"/>
    <property type="molecule type" value="Genomic_DNA"/>
</dbReference>
<evidence type="ECO:0000259" key="8">
    <source>
        <dbReference type="SMART" id="SM00382"/>
    </source>
</evidence>
<dbReference type="InterPro" id="IPR003959">
    <property type="entry name" value="ATPase_AAA_core"/>
</dbReference>
<protein>
    <submittedName>
        <fullName evidence="9">26S protease regulatory subunit 6B</fullName>
    </submittedName>
</protein>
<keyword evidence="4 7" id="KW-0547">Nucleotide-binding</keyword>
<dbReference type="InterPro" id="IPR012340">
    <property type="entry name" value="NA-bd_OB-fold"/>
</dbReference>
<name>A0A4Z1SYT1_GIAMU</name>
<feature type="domain" description="AAA+ ATPase" evidence="8">
    <location>
        <begin position="162"/>
        <end position="307"/>
    </location>
</feature>
<evidence type="ECO:0000256" key="4">
    <source>
        <dbReference type="ARBA" id="ARBA00022741"/>
    </source>
</evidence>
<dbReference type="Pfam" id="PF17862">
    <property type="entry name" value="AAA_lid_3"/>
    <property type="match status" value="1"/>
</dbReference>
<gene>
    <name evidence="9" type="ORF">GMRT_13183</name>
</gene>
<dbReference type="SMART" id="SM00382">
    <property type="entry name" value="AAA"/>
    <property type="match status" value="1"/>
</dbReference>
<keyword evidence="9" id="KW-0378">Hydrolase</keyword>
<keyword evidence="3" id="KW-0963">Cytoplasm</keyword>
<comment type="caution">
    <text evidence="9">The sequence shown here is derived from an EMBL/GenBank/DDBJ whole genome shotgun (WGS) entry which is preliminary data.</text>
</comment>
<keyword evidence="6" id="KW-0647">Proteasome</keyword>
<keyword evidence="5 7" id="KW-0067">ATP-binding</keyword>
<evidence type="ECO:0000256" key="6">
    <source>
        <dbReference type="ARBA" id="ARBA00022942"/>
    </source>
</evidence>
<dbReference type="AlphaFoldDB" id="A0A4Z1SYT1"/>
<organism evidence="9 10">
    <name type="scientific">Giardia muris</name>
    <dbReference type="NCBI Taxonomy" id="5742"/>
    <lineage>
        <taxon>Eukaryota</taxon>
        <taxon>Metamonada</taxon>
        <taxon>Diplomonadida</taxon>
        <taxon>Hexamitidae</taxon>
        <taxon>Giardiinae</taxon>
        <taxon>Giardia</taxon>
    </lineage>
</organism>
<dbReference type="InterPro" id="IPR032501">
    <property type="entry name" value="Prot_ATP_ID_OB_2nd"/>
</dbReference>
<evidence type="ECO:0000313" key="9">
    <source>
        <dbReference type="EMBL" id="TNJ28658.1"/>
    </source>
</evidence>